<reference evidence="2 3" key="1">
    <citation type="submission" date="2021-03" db="EMBL/GenBank/DDBJ databases">
        <title>novel species isolated from a fishpond in China.</title>
        <authorList>
            <person name="Lu H."/>
            <person name="Cai Z."/>
        </authorList>
    </citation>
    <scope>NUCLEOTIDE SEQUENCE [LARGE SCALE GENOMIC DNA]</scope>
    <source>
        <strain evidence="2 3">Y57</strain>
    </source>
</reference>
<accession>A0ABS3CX76</accession>
<keyword evidence="1" id="KW-0812">Transmembrane</keyword>
<keyword evidence="3" id="KW-1185">Reference proteome</keyword>
<feature type="transmembrane region" description="Helical" evidence="1">
    <location>
        <begin position="50"/>
        <end position="68"/>
    </location>
</feature>
<gene>
    <name evidence="2" type="ORF">J0A65_10215</name>
</gene>
<proteinExistence type="predicted"/>
<dbReference type="EMBL" id="JAFKCS010000008">
    <property type="protein sequence ID" value="MBN7820239.1"/>
    <property type="molecule type" value="Genomic_DNA"/>
</dbReference>
<dbReference type="RefSeq" id="WP_206594079.1">
    <property type="nucleotide sequence ID" value="NZ_JAFKCS010000008.1"/>
</dbReference>
<name>A0ABS3CX76_9ALTE</name>
<feature type="transmembrane region" description="Helical" evidence="1">
    <location>
        <begin position="109"/>
        <end position="127"/>
    </location>
</feature>
<evidence type="ECO:0000256" key="1">
    <source>
        <dbReference type="SAM" id="Phobius"/>
    </source>
</evidence>
<comment type="caution">
    <text evidence="2">The sequence shown here is derived from an EMBL/GenBank/DDBJ whole genome shotgun (WGS) entry which is preliminary data.</text>
</comment>
<evidence type="ECO:0000313" key="2">
    <source>
        <dbReference type="EMBL" id="MBN7820239.1"/>
    </source>
</evidence>
<feature type="transmembrane region" description="Helical" evidence="1">
    <location>
        <begin position="12"/>
        <end position="30"/>
    </location>
</feature>
<sequence length="137" mass="15818">MKLKQKWTSSDRLAFVVFLTCLVVIAAKYIPGWDTFPKAIERWLGSDHYLHMLVGCGLSLALAQLFAIHRHLVKRQLGFFVILLVMYGVDELIQIWVPFRKFSSRDFGASALGWGIAVFCWFMLHWLGRTRSTALNR</sequence>
<keyword evidence="1" id="KW-1133">Transmembrane helix</keyword>
<dbReference type="Proteomes" id="UP000663992">
    <property type="component" value="Unassembled WGS sequence"/>
</dbReference>
<organism evidence="2 3">
    <name type="scientific">Bowmanella yangjiangensis</name>
    <dbReference type="NCBI Taxonomy" id="2811230"/>
    <lineage>
        <taxon>Bacteria</taxon>
        <taxon>Pseudomonadati</taxon>
        <taxon>Pseudomonadota</taxon>
        <taxon>Gammaproteobacteria</taxon>
        <taxon>Alteromonadales</taxon>
        <taxon>Alteromonadaceae</taxon>
        <taxon>Bowmanella</taxon>
    </lineage>
</organism>
<protein>
    <submittedName>
        <fullName evidence="2">VanZ family protein</fullName>
    </submittedName>
</protein>
<keyword evidence="1" id="KW-0472">Membrane</keyword>
<evidence type="ECO:0000313" key="3">
    <source>
        <dbReference type="Proteomes" id="UP000663992"/>
    </source>
</evidence>
<dbReference type="NCBIfam" id="NF037970">
    <property type="entry name" value="vanZ_1"/>
    <property type="match status" value="1"/>
</dbReference>
<feature type="transmembrane region" description="Helical" evidence="1">
    <location>
        <begin position="77"/>
        <end position="97"/>
    </location>
</feature>